<proteinExistence type="predicted"/>
<dbReference type="Proteomes" id="UP000635628">
    <property type="component" value="Unassembled WGS sequence"/>
</dbReference>
<dbReference type="EMBL" id="CAESAP020000394">
    <property type="protein sequence ID" value="CAB5507528.1"/>
    <property type="molecule type" value="Genomic_DNA"/>
</dbReference>
<keyword evidence="2" id="KW-1185">Reference proteome</keyword>
<organism evidence="1 2">
    <name type="scientific">Bathymodiolus azoricus thioautotrophic gill symbiont</name>
    <dbReference type="NCBI Taxonomy" id="235205"/>
    <lineage>
        <taxon>Bacteria</taxon>
        <taxon>Pseudomonadati</taxon>
        <taxon>Pseudomonadota</taxon>
        <taxon>Gammaproteobacteria</taxon>
        <taxon>sulfur-oxidizing symbionts</taxon>
    </lineage>
</organism>
<comment type="caution">
    <text evidence="1">The sequence shown here is derived from an EMBL/GenBank/DDBJ whole genome shotgun (WGS) entry which is preliminary data.</text>
</comment>
<evidence type="ECO:0000313" key="1">
    <source>
        <dbReference type="EMBL" id="CAB5507528.1"/>
    </source>
</evidence>
<evidence type="ECO:0000313" key="2">
    <source>
        <dbReference type="Proteomes" id="UP000635628"/>
    </source>
</evidence>
<accession>A0ACA8ZU74</accession>
<sequence length="40" mass="4630">MTTLKQIEKALKEVLLSKPKEKVKYKNKKPTKVEKNKSGD</sequence>
<protein>
    <submittedName>
        <fullName evidence="1">Uncharacterized protein</fullName>
    </submittedName>
</protein>
<gene>
    <name evidence="1" type="ORF">AZO1586R_2430</name>
</gene>
<reference evidence="1" key="1">
    <citation type="submission" date="2020-05" db="EMBL/GenBank/DDBJ databases">
        <authorList>
            <person name="Petersen J."/>
            <person name="Sayavedra L."/>
        </authorList>
    </citation>
    <scope>NUCLEOTIDE SEQUENCE</scope>
    <source>
        <strain evidence="1">B azoricus SOX Menez Gwen</strain>
    </source>
</reference>
<name>A0ACA8ZU74_9GAMM</name>